<accession>A0A972FN12</accession>
<dbReference type="Gene3D" id="2.60.40.10">
    <property type="entry name" value="Immunoglobulins"/>
    <property type="match status" value="2"/>
</dbReference>
<reference evidence="3" key="1">
    <citation type="submission" date="2020-02" db="EMBL/GenBank/DDBJ databases">
        <title>Flavobacterium sp. genome.</title>
        <authorList>
            <person name="Jung H.S."/>
            <person name="Baek J.H."/>
            <person name="Jeon C.O."/>
        </authorList>
    </citation>
    <scope>NUCLEOTIDE SEQUENCE</scope>
    <source>
        <strain evidence="3">SE-s28</strain>
    </source>
</reference>
<dbReference type="SMART" id="SM00060">
    <property type="entry name" value="FN3"/>
    <property type="match status" value="4"/>
</dbReference>
<dbReference type="InterPro" id="IPR036116">
    <property type="entry name" value="FN3_sf"/>
</dbReference>
<dbReference type="RefSeq" id="WP_169527813.1">
    <property type="nucleotide sequence ID" value="NZ_JAAMPU010000106.1"/>
</dbReference>
<dbReference type="PROSITE" id="PS50853">
    <property type="entry name" value="FN3"/>
    <property type="match status" value="2"/>
</dbReference>
<evidence type="ECO:0000313" key="4">
    <source>
        <dbReference type="Proteomes" id="UP000712080"/>
    </source>
</evidence>
<comment type="caution">
    <text evidence="3">The sequence shown here is derived from an EMBL/GenBank/DDBJ whole genome shotgun (WGS) entry which is preliminary data.</text>
</comment>
<feature type="domain" description="Fibronectin type-III" evidence="2">
    <location>
        <begin position="324"/>
        <end position="429"/>
    </location>
</feature>
<gene>
    <name evidence="3" type="ORF">G6047_11780</name>
</gene>
<feature type="signal peptide" evidence="1">
    <location>
        <begin position="1"/>
        <end position="22"/>
    </location>
</feature>
<evidence type="ECO:0000259" key="2">
    <source>
        <dbReference type="PROSITE" id="PS50853"/>
    </source>
</evidence>
<feature type="non-terminal residue" evidence="3">
    <location>
        <position position="1079"/>
    </location>
</feature>
<dbReference type="InterPro" id="IPR003961">
    <property type="entry name" value="FN3_dom"/>
</dbReference>
<dbReference type="SUPFAM" id="SSF49265">
    <property type="entry name" value="Fibronectin type III"/>
    <property type="match status" value="2"/>
</dbReference>
<dbReference type="Proteomes" id="UP000712080">
    <property type="component" value="Unassembled WGS sequence"/>
</dbReference>
<feature type="domain" description="Fibronectin type-III" evidence="2">
    <location>
        <begin position="801"/>
        <end position="907"/>
    </location>
</feature>
<dbReference type="EMBL" id="JAAMPU010000106">
    <property type="protein sequence ID" value="NMH28713.1"/>
    <property type="molecule type" value="Genomic_DNA"/>
</dbReference>
<proteinExistence type="predicted"/>
<name>A0A972FN12_9FLAO</name>
<protein>
    <recommendedName>
        <fullName evidence="2">Fibronectin type-III domain-containing protein</fullName>
    </recommendedName>
</protein>
<feature type="chain" id="PRO_5037330611" description="Fibronectin type-III domain-containing protein" evidence="1">
    <location>
        <begin position="23"/>
        <end position="1079"/>
    </location>
</feature>
<organism evidence="3 4">
    <name type="scientific">Flavobacterium silvaticum</name>
    <dbReference type="NCBI Taxonomy" id="1852020"/>
    <lineage>
        <taxon>Bacteria</taxon>
        <taxon>Pseudomonadati</taxon>
        <taxon>Bacteroidota</taxon>
        <taxon>Flavobacteriia</taxon>
        <taxon>Flavobacteriales</taxon>
        <taxon>Flavobacteriaceae</taxon>
        <taxon>Flavobacterium</taxon>
    </lineage>
</organism>
<dbReference type="AlphaFoldDB" id="A0A972FN12"/>
<evidence type="ECO:0000313" key="3">
    <source>
        <dbReference type="EMBL" id="NMH28713.1"/>
    </source>
</evidence>
<dbReference type="InterPro" id="IPR013783">
    <property type="entry name" value="Ig-like_fold"/>
</dbReference>
<keyword evidence="4" id="KW-1185">Reference proteome</keyword>
<keyword evidence="1" id="KW-0732">Signal</keyword>
<sequence length="1079" mass="108809">MRFFLFLAILFAGMSSNGQVLLTDDFNYATGQLLTANGWTVLSGGTTQAIDATTGLSFSGYGGAVAGGAANLDNDGQDVNKAFTSQTSGVVYVSSVIQITASTTAGYFMGLSSSLGNTTYFSRLWVNAAGNGINVGTNAPSSYVAITPGVPTLVVLKFDLATKVTSLFVLNSFVSSEPTTPSSTFTEAANTNAAGAVFLRQYSSAQRIIVDGIRIANTWIEAALPAGPLVTTTAATSVTTTSARLNSSVNGYGTTTSWSFDYGTTASYGSTATGTPSSGTAAATPYADLSSLVPATFYNFRAVGTVSSTVTNGSNLTFYTLAAVPNAPVVNNAGIFTLDVSIPSGTANGNSGAAEYAIQETGGQYVQANGSLGATAVWQTASAWSTVTVTGLNSNTTYTFHVKARNGAATETAFGASASGTTMAQTSPNITLVTDITAFGNVCTAATSTHNFAISGANLNGAAVTVNALSGYSYSLTETGTYTSTLGIPYTGNSFTNTTVWVKFSPVAVQSYSGDISISGGGLPSSFLVGVTGAGVNTAATVNTTAASAATSTGATLNGNFTAACTAVTSYGFEYSTTNGFANGAGTNAGSSNAASGVFSTSLTTLAPNTTYYYKAYAIDGSGTHYATQQQSFLTSAIQTPVATAATSPTTSSFVANWNVTGGATSYRLDVATDSSFSTGFSGSLAEWTFPTTSGPDTPSTATTLNTSKQITTNAGTIVYSSAGVTTQSASTSGWTSGSGSKYWQVEVNTTGVSNIHLNSVQQSSNTGPKDFKLQYKLGASGTYTDVPGGEITVANNVVTGSADVTLPAACNNQASVFIQWIMTSNTAVGGAAVAGTGTSRIDDIIITASSPTTLLPSYTNLTVNGTSQTVSGLSASTNYYYRVRAVSANSTSGNSNTITATTTAAPVATFGGITQAAGVCAGGTATFNVTGLLYPSTTLLTYHIGTGGNQTASLTPDSSGNASFTLALTAGNNGQTLTVTSVQRTDVTSSSVTVSSNNTVVLVSPASVTYYADADGDTFGNTAVSQSSCTGAPAGYVTDNTDCNDADNTKHASFPFYADTDGDTFGAGSSVSVCAVDA</sequence>
<evidence type="ECO:0000256" key="1">
    <source>
        <dbReference type="SAM" id="SignalP"/>
    </source>
</evidence>